<dbReference type="SUPFAM" id="SSF143034">
    <property type="entry name" value="L35p-like"/>
    <property type="match status" value="1"/>
</dbReference>
<dbReference type="GO" id="GO:0005840">
    <property type="term" value="C:ribosome"/>
    <property type="evidence" value="ECO:0007669"/>
    <property type="project" value="UniProtKB-KW"/>
</dbReference>
<dbReference type="GO" id="GO:0008168">
    <property type="term" value="F:methyltransferase activity"/>
    <property type="evidence" value="ECO:0007669"/>
    <property type="project" value="UniProtKB-KW"/>
</dbReference>
<dbReference type="PANTHER" id="PTHR36400:SF1">
    <property type="entry name" value="RIBOSOMAL PROTEIN L35"/>
    <property type="match status" value="1"/>
</dbReference>
<sequence>MALRRLLAGVAQGALRATQQQMQALPCALAAAGSLTVPRAQPAAAAARLFGSSSVLSSSSSSLGLASLQQLVQRGGGMAAATSGRLACSGGAAVAAAAGAAGRAAGAAGWLRQQLRWRNDSSHLVPKFKGGKMKSYSSYKSRFKVTGSGLVVYKRAGYVHKRFNKSKSALGRLGGPLAVMKPKYAKTVRKLGFKTRRLS</sequence>
<dbReference type="GO" id="GO:0003735">
    <property type="term" value="F:structural constituent of ribosome"/>
    <property type="evidence" value="ECO:0007669"/>
    <property type="project" value="InterPro"/>
</dbReference>
<dbReference type="OrthoDB" id="512750at2759"/>
<dbReference type="InterPro" id="IPR037229">
    <property type="entry name" value="Ribosomal_bL35_sf"/>
</dbReference>
<dbReference type="AlphaFoldDB" id="A0A2P6U3Z4"/>
<keyword evidence="3" id="KW-0687">Ribonucleoprotein</keyword>
<dbReference type="GO" id="GO:1990904">
    <property type="term" value="C:ribonucleoprotein complex"/>
    <property type="evidence" value="ECO:0007669"/>
    <property type="project" value="UniProtKB-KW"/>
</dbReference>
<proteinExistence type="inferred from homology"/>
<evidence type="ECO:0000256" key="3">
    <source>
        <dbReference type="ARBA" id="ARBA00023274"/>
    </source>
</evidence>
<dbReference type="InterPro" id="IPR021137">
    <property type="entry name" value="Ribosomal_bL35-like"/>
</dbReference>
<dbReference type="Gene3D" id="4.10.410.60">
    <property type="match status" value="1"/>
</dbReference>
<dbReference type="GO" id="GO:0006412">
    <property type="term" value="P:translation"/>
    <property type="evidence" value="ECO:0007669"/>
    <property type="project" value="InterPro"/>
</dbReference>
<keyword evidence="2" id="KW-0689">Ribosomal protein</keyword>
<name>A0A2P6U3Z4_CHLSO</name>
<evidence type="ECO:0000256" key="2">
    <source>
        <dbReference type="ARBA" id="ARBA00022980"/>
    </source>
</evidence>
<evidence type="ECO:0000313" key="4">
    <source>
        <dbReference type="EMBL" id="PRW61032.1"/>
    </source>
</evidence>
<dbReference type="EMBL" id="LHPG02000001">
    <property type="protein sequence ID" value="PRW61032.1"/>
    <property type="molecule type" value="Genomic_DNA"/>
</dbReference>
<dbReference type="PANTHER" id="PTHR36400">
    <property type="entry name" value="RIBOSOMAL PROTEIN L35"/>
    <property type="match status" value="1"/>
</dbReference>
<organism evidence="4 5">
    <name type="scientific">Chlorella sorokiniana</name>
    <name type="common">Freshwater green alga</name>
    <dbReference type="NCBI Taxonomy" id="3076"/>
    <lineage>
        <taxon>Eukaryota</taxon>
        <taxon>Viridiplantae</taxon>
        <taxon>Chlorophyta</taxon>
        <taxon>core chlorophytes</taxon>
        <taxon>Trebouxiophyceae</taxon>
        <taxon>Chlorellales</taxon>
        <taxon>Chlorellaceae</taxon>
        <taxon>Chlorella clade</taxon>
        <taxon>Chlorella</taxon>
    </lineage>
</organism>
<dbReference type="Proteomes" id="UP000239899">
    <property type="component" value="Unassembled WGS sequence"/>
</dbReference>
<evidence type="ECO:0000313" key="5">
    <source>
        <dbReference type="Proteomes" id="UP000239899"/>
    </source>
</evidence>
<comment type="caution">
    <text evidence="4">The sequence shown here is derived from an EMBL/GenBank/DDBJ whole genome shotgun (WGS) entry which is preliminary data.</text>
</comment>
<accession>A0A2P6U3Z4</accession>
<keyword evidence="5" id="KW-1185">Reference proteome</keyword>
<gene>
    <name evidence="4" type="ORF">C2E21_0181</name>
</gene>
<dbReference type="GO" id="GO:0032259">
    <property type="term" value="P:methylation"/>
    <property type="evidence" value="ECO:0007669"/>
    <property type="project" value="UniProtKB-KW"/>
</dbReference>
<dbReference type="Pfam" id="PF01632">
    <property type="entry name" value="Ribosomal_L35p"/>
    <property type="match status" value="1"/>
</dbReference>
<protein>
    <submittedName>
        <fullName evidence="4">DNA (Cytosine-5)-methyltransferase CMT2-like</fullName>
    </submittedName>
</protein>
<reference evidence="4 5" key="1">
    <citation type="journal article" date="2018" name="Plant J.">
        <title>Genome sequences of Chlorella sorokiniana UTEX 1602 and Micractinium conductrix SAG 241.80: implications to maltose excretion by a green alga.</title>
        <authorList>
            <person name="Arriola M.B."/>
            <person name="Velmurugan N."/>
            <person name="Zhang Y."/>
            <person name="Plunkett M.H."/>
            <person name="Hondzo H."/>
            <person name="Barney B.M."/>
        </authorList>
    </citation>
    <scope>NUCLEOTIDE SEQUENCE [LARGE SCALE GENOMIC DNA]</scope>
    <source>
        <strain evidence="5">UTEX 1602</strain>
    </source>
</reference>
<comment type="similarity">
    <text evidence="1">Belongs to the bacterial ribosomal protein bL35 family.</text>
</comment>
<evidence type="ECO:0000256" key="1">
    <source>
        <dbReference type="ARBA" id="ARBA00006598"/>
    </source>
</evidence>